<evidence type="ECO:0000313" key="1">
    <source>
        <dbReference type="EMBL" id="CBK22578.2"/>
    </source>
</evidence>
<dbReference type="GeneID" id="24919830"/>
<reference evidence="1" key="1">
    <citation type="submission" date="2010-02" db="EMBL/GenBank/DDBJ databases">
        <title>Sequencing and annotation of the Blastocystis hominis genome.</title>
        <authorList>
            <person name="Wincker P."/>
        </authorList>
    </citation>
    <scope>NUCLEOTIDE SEQUENCE</scope>
    <source>
        <strain evidence="1">Singapore isolate B</strain>
    </source>
</reference>
<organism evidence="1">
    <name type="scientific">Blastocystis hominis</name>
    <dbReference type="NCBI Taxonomy" id="12968"/>
    <lineage>
        <taxon>Eukaryota</taxon>
        <taxon>Sar</taxon>
        <taxon>Stramenopiles</taxon>
        <taxon>Bigyra</taxon>
        <taxon>Opalozoa</taxon>
        <taxon>Opalinata</taxon>
        <taxon>Blastocystidae</taxon>
        <taxon>Blastocystis</taxon>
    </lineage>
</organism>
<keyword evidence="3" id="KW-1185">Reference proteome</keyword>
<evidence type="ECO:0008006" key="4">
    <source>
        <dbReference type="Google" id="ProtNLM"/>
    </source>
</evidence>
<dbReference type="AlphaFoldDB" id="D8M3V5"/>
<dbReference type="Proteomes" id="UP000008312">
    <property type="component" value="Unassembled WGS sequence"/>
</dbReference>
<dbReference type="InParanoid" id="D8M3V5"/>
<name>D8M3V5_BLAHO</name>
<dbReference type="RefSeq" id="XP_012896626.1">
    <property type="nucleotide sequence ID" value="XM_013041172.1"/>
</dbReference>
<evidence type="ECO:0000313" key="3">
    <source>
        <dbReference type="Proteomes" id="UP000008312"/>
    </source>
</evidence>
<proteinExistence type="predicted"/>
<dbReference type="RefSeq" id="XP_012897958.1">
    <property type="nucleotide sequence ID" value="XM_013042504.1"/>
</dbReference>
<evidence type="ECO:0000313" key="2">
    <source>
        <dbReference type="EMBL" id="CBK23910.2"/>
    </source>
</evidence>
<dbReference type="GeneID" id="24920788"/>
<dbReference type="EMBL" id="FN668650">
    <property type="protein sequence ID" value="CBK22578.2"/>
    <property type="molecule type" value="Genomic_DNA"/>
</dbReference>
<gene>
    <name evidence="1" type="ORF">GSBLH_T00002685001</name>
    <name evidence="2" type="ORF">GSBLH_T00003719001</name>
</gene>
<protein>
    <recommendedName>
        <fullName evidence="4">Cullin N-terminal domain-containing protein</fullName>
    </recommendedName>
</protein>
<accession>D8M3V5</accession>
<dbReference type="EMBL" id="FN668672">
    <property type="protein sequence ID" value="CBK23910.2"/>
    <property type="molecule type" value="Genomic_DNA"/>
</dbReference>
<sequence length="88" mass="10302">MQDLTSVEWESQYALVESYFKLLQVGKEQQETSCVDQLMKSDGFMKIVRSRYAELVEKARKEVIEEGEESYFTQLVHCVHFVFGKAIE</sequence>